<dbReference type="STRING" id="867345.SAMN05421693_11461"/>
<sequence>MENTLSTGKAAKRLGVSVKTLVVFTLRPNCGSSSDGGMHLRVQRDWWPIAGSPQRRRSQTWLISAGCWKSLLWRGVWRTLSSMASKSFGKNINRRLASWTKGVIAEALDSVSSRRGSTVVLVNPAYTSQMDSRTGCLDGKRRGDQSISSPERAWFRAFHTAMAAGCNKPMAMAWLYLSTQTDTGGRDRAA</sequence>
<organism evidence="1 2">
    <name type="scientific">Ectothiorhodospira magna</name>
    <dbReference type="NCBI Taxonomy" id="867345"/>
    <lineage>
        <taxon>Bacteria</taxon>
        <taxon>Pseudomonadati</taxon>
        <taxon>Pseudomonadota</taxon>
        <taxon>Gammaproteobacteria</taxon>
        <taxon>Chromatiales</taxon>
        <taxon>Ectothiorhodospiraceae</taxon>
        <taxon>Ectothiorhodospira</taxon>
    </lineage>
</organism>
<evidence type="ECO:0000313" key="1">
    <source>
        <dbReference type="EMBL" id="SEQ02478.1"/>
    </source>
</evidence>
<dbReference type="EMBL" id="FOFO01000014">
    <property type="protein sequence ID" value="SEQ02478.1"/>
    <property type="molecule type" value="Genomic_DNA"/>
</dbReference>
<accession>A0A1H9CPC2</accession>
<gene>
    <name evidence="1" type="ORF">SAMN05421693_11461</name>
</gene>
<keyword evidence="2" id="KW-1185">Reference proteome</keyword>
<protein>
    <recommendedName>
        <fullName evidence="3">Transposase</fullName>
    </recommendedName>
</protein>
<proteinExistence type="predicted"/>
<dbReference type="AlphaFoldDB" id="A0A1H9CPC2"/>
<evidence type="ECO:0008006" key="3">
    <source>
        <dbReference type="Google" id="ProtNLM"/>
    </source>
</evidence>
<name>A0A1H9CPC2_9GAMM</name>
<dbReference type="Proteomes" id="UP000199496">
    <property type="component" value="Unassembled WGS sequence"/>
</dbReference>
<reference evidence="1 2" key="1">
    <citation type="submission" date="2016-10" db="EMBL/GenBank/DDBJ databases">
        <authorList>
            <person name="de Groot N.N."/>
        </authorList>
    </citation>
    <scope>NUCLEOTIDE SEQUENCE [LARGE SCALE GENOMIC DNA]</scope>
    <source>
        <strain evidence="1 2">B7-7</strain>
    </source>
</reference>
<evidence type="ECO:0000313" key="2">
    <source>
        <dbReference type="Proteomes" id="UP000199496"/>
    </source>
</evidence>